<keyword evidence="8" id="KW-1185">Reference proteome</keyword>
<feature type="transmembrane region" description="Helical" evidence="6">
    <location>
        <begin position="26"/>
        <end position="46"/>
    </location>
</feature>
<feature type="transmembrane region" description="Helical" evidence="6">
    <location>
        <begin position="329"/>
        <end position="347"/>
    </location>
</feature>
<feature type="transmembrane region" description="Helical" evidence="6">
    <location>
        <begin position="216"/>
        <end position="234"/>
    </location>
</feature>
<dbReference type="PANTHER" id="PTHR42893">
    <property type="entry name" value="PROTEIN DETOXIFICATION 44, CHLOROPLASTIC-RELATED"/>
    <property type="match status" value="1"/>
</dbReference>
<gene>
    <name evidence="7" type="ORF">RM544_14260</name>
</gene>
<dbReference type="CDD" id="cd13136">
    <property type="entry name" value="MATE_DinF_like"/>
    <property type="match status" value="1"/>
</dbReference>
<dbReference type="PANTHER" id="PTHR42893:SF46">
    <property type="entry name" value="PROTEIN DETOXIFICATION 44, CHLOROPLASTIC"/>
    <property type="match status" value="1"/>
</dbReference>
<feature type="transmembrane region" description="Helical" evidence="6">
    <location>
        <begin position="255"/>
        <end position="274"/>
    </location>
</feature>
<dbReference type="Pfam" id="PF01554">
    <property type="entry name" value="MatE"/>
    <property type="match status" value="2"/>
</dbReference>
<feature type="transmembrane region" description="Helical" evidence="6">
    <location>
        <begin position="432"/>
        <end position="456"/>
    </location>
</feature>
<feature type="transmembrane region" description="Helical" evidence="6">
    <location>
        <begin position="367"/>
        <end position="389"/>
    </location>
</feature>
<evidence type="ECO:0000256" key="1">
    <source>
        <dbReference type="ARBA" id="ARBA00004141"/>
    </source>
</evidence>
<comment type="caution">
    <text evidence="7">The sequence shown here is derived from an EMBL/GenBank/DDBJ whole genome shotgun (WGS) entry which is preliminary data.</text>
</comment>
<comment type="subcellular location">
    <subcellularLocation>
        <location evidence="1">Membrane</location>
        <topology evidence="1">Multi-pass membrane protein</topology>
    </subcellularLocation>
</comment>
<feature type="transmembrane region" description="Helical" evidence="6">
    <location>
        <begin position="178"/>
        <end position="204"/>
    </location>
</feature>
<dbReference type="GO" id="GO:0042910">
    <property type="term" value="F:xenobiotic transmembrane transporter activity"/>
    <property type="evidence" value="ECO:0007669"/>
    <property type="project" value="InterPro"/>
</dbReference>
<sequence length="466" mass="50769">MPKNVKPNGQSKVAQDNANRSHPWQLLILAVPLILANITTPLLGLVDTAILGHMNEAAYLAGASIGTLILTQLYWICGFIKMSVTGLSAQSAGGQDKADEARLKVLIQGITLGLVLGLIFVVLQSPILSAGLYFAQSSDEFALSTQAYFSVRVWGAPAALINLALVGWLIGQQKTRTILLLQVVVNLINIVFSVLFVFGFGWGIEGVAAATVLAEYSLLACSLYAALRIVNLNLYQAAWLKFSALKALLNLNTNILFRNLALQFTLAFVTFTGATLGTQTAATNAILMQFFALIALGLDGVANAVEALVGEQKGRRNLSMLKRQVNTGLFWSSIFSLVYAIVFWLFGSDIINLLTDQLSLRENAKSYLGLMIALPLIAHWCFLFDGVFVGLTHGRAMRDSMILSAAVGFFAVWWMVSTLIQGSDAYAGMENYGLWLALLSFLASRGLILGLWYGYLLRKPDERLWI</sequence>
<proteinExistence type="inferred from homology"/>
<evidence type="ECO:0000256" key="3">
    <source>
        <dbReference type="ARBA" id="ARBA00022692"/>
    </source>
</evidence>
<evidence type="ECO:0000256" key="5">
    <source>
        <dbReference type="ARBA" id="ARBA00023136"/>
    </source>
</evidence>
<evidence type="ECO:0000256" key="2">
    <source>
        <dbReference type="ARBA" id="ARBA00010199"/>
    </source>
</evidence>
<reference evidence="7 8" key="1">
    <citation type="submission" date="2023-09" db="EMBL/GenBank/DDBJ databases">
        <authorList>
            <person name="Rey-Velasco X."/>
        </authorList>
    </citation>
    <scope>NUCLEOTIDE SEQUENCE [LARGE SCALE GENOMIC DNA]</scope>
    <source>
        <strain evidence="7 8">W409</strain>
    </source>
</reference>
<dbReference type="GO" id="GO:0005886">
    <property type="term" value="C:plasma membrane"/>
    <property type="evidence" value="ECO:0007669"/>
    <property type="project" value="TreeGrafter"/>
</dbReference>
<dbReference type="InterPro" id="IPR044644">
    <property type="entry name" value="DinF-like"/>
</dbReference>
<dbReference type="InterPro" id="IPR002528">
    <property type="entry name" value="MATE_fam"/>
</dbReference>
<feature type="transmembrane region" description="Helical" evidence="6">
    <location>
        <begin position="286"/>
        <end position="309"/>
    </location>
</feature>
<feature type="transmembrane region" description="Helical" evidence="6">
    <location>
        <begin position="58"/>
        <end position="84"/>
    </location>
</feature>
<dbReference type="GO" id="GO:0015297">
    <property type="term" value="F:antiporter activity"/>
    <property type="evidence" value="ECO:0007669"/>
    <property type="project" value="InterPro"/>
</dbReference>
<feature type="transmembrane region" description="Helical" evidence="6">
    <location>
        <begin position="147"/>
        <end position="171"/>
    </location>
</feature>
<evidence type="ECO:0000256" key="6">
    <source>
        <dbReference type="SAM" id="Phobius"/>
    </source>
</evidence>
<dbReference type="AlphaFoldDB" id="A0AAW8R5I1"/>
<evidence type="ECO:0000313" key="8">
    <source>
        <dbReference type="Proteomes" id="UP001249020"/>
    </source>
</evidence>
<dbReference type="EMBL" id="JAVRIE010000006">
    <property type="protein sequence ID" value="MDT0583709.1"/>
    <property type="molecule type" value="Genomic_DNA"/>
</dbReference>
<keyword evidence="5 6" id="KW-0472">Membrane</keyword>
<keyword evidence="3 6" id="KW-0812">Transmembrane</keyword>
<dbReference type="RefSeq" id="WP_311362478.1">
    <property type="nucleotide sequence ID" value="NZ_JAVRIE010000006.1"/>
</dbReference>
<name>A0AAW8R5I1_9ALTE</name>
<organism evidence="7 8">
    <name type="scientific">Brumicola blandensis</name>
    <dbReference type="NCBI Taxonomy" id="3075611"/>
    <lineage>
        <taxon>Bacteria</taxon>
        <taxon>Pseudomonadati</taxon>
        <taxon>Pseudomonadota</taxon>
        <taxon>Gammaproteobacteria</taxon>
        <taxon>Alteromonadales</taxon>
        <taxon>Alteromonadaceae</taxon>
        <taxon>Brumicola</taxon>
    </lineage>
</organism>
<feature type="transmembrane region" description="Helical" evidence="6">
    <location>
        <begin position="105"/>
        <end position="127"/>
    </location>
</feature>
<dbReference type="Proteomes" id="UP001249020">
    <property type="component" value="Unassembled WGS sequence"/>
</dbReference>
<keyword evidence="4 6" id="KW-1133">Transmembrane helix</keyword>
<dbReference type="NCBIfam" id="TIGR00797">
    <property type="entry name" value="matE"/>
    <property type="match status" value="1"/>
</dbReference>
<accession>A0AAW8R5I1</accession>
<comment type="similarity">
    <text evidence="2">Belongs to the multi antimicrobial extrusion (MATE) (TC 2.A.66.1) family.</text>
</comment>
<evidence type="ECO:0000256" key="4">
    <source>
        <dbReference type="ARBA" id="ARBA00022989"/>
    </source>
</evidence>
<feature type="transmembrane region" description="Helical" evidence="6">
    <location>
        <begin position="401"/>
        <end position="420"/>
    </location>
</feature>
<protein>
    <submittedName>
        <fullName evidence="7">MATE family efflux transporter</fullName>
    </submittedName>
</protein>
<evidence type="ECO:0000313" key="7">
    <source>
        <dbReference type="EMBL" id="MDT0583709.1"/>
    </source>
</evidence>